<dbReference type="RefSeq" id="XP_040722466.1">
    <property type="nucleotide sequence ID" value="XM_040867153.1"/>
</dbReference>
<dbReference type="PANTHER" id="PTHR13373">
    <property type="entry name" value="FROUNT PROTEIN-RELATED"/>
    <property type="match status" value="1"/>
</dbReference>
<feature type="non-terminal residue" evidence="10">
    <location>
        <position position="485"/>
    </location>
</feature>
<evidence type="ECO:0000256" key="2">
    <source>
        <dbReference type="ARBA" id="ARBA00005573"/>
    </source>
</evidence>
<evidence type="ECO:0000313" key="10">
    <source>
        <dbReference type="EMBL" id="ORY75818.1"/>
    </source>
</evidence>
<organism evidence="10 11">
    <name type="scientific">Protomyces lactucae-debilis</name>
    <dbReference type="NCBI Taxonomy" id="2754530"/>
    <lineage>
        <taxon>Eukaryota</taxon>
        <taxon>Fungi</taxon>
        <taxon>Dikarya</taxon>
        <taxon>Ascomycota</taxon>
        <taxon>Taphrinomycotina</taxon>
        <taxon>Taphrinomycetes</taxon>
        <taxon>Taphrinales</taxon>
        <taxon>Protomycetaceae</taxon>
        <taxon>Protomyces</taxon>
    </lineage>
</organism>
<dbReference type="GO" id="GO:0006606">
    <property type="term" value="P:protein import into nucleus"/>
    <property type="evidence" value="ECO:0007669"/>
    <property type="project" value="TreeGrafter"/>
</dbReference>
<dbReference type="GO" id="GO:0017056">
    <property type="term" value="F:structural constituent of nuclear pore"/>
    <property type="evidence" value="ECO:0007669"/>
    <property type="project" value="TreeGrafter"/>
</dbReference>
<dbReference type="STRING" id="56484.A0A1Y2EW80"/>
<keyword evidence="11" id="KW-1185">Reference proteome</keyword>
<name>A0A1Y2EW80_PROLT</name>
<comment type="similarity">
    <text evidence="2 9">Belongs to the nucleoporin Nup85 family.</text>
</comment>
<keyword evidence="7 9" id="KW-0906">Nuclear pore complex</keyword>
<evidence type="ECO:0000256" key="8">
    <source>
        <dbReference type="ARBA" id="ARBA00023242"/>
    </source>
</evidence>
<reference evidence="10 11" key="1">
    <citation type="submission" date="2016-07" db="EMBL/GenBank/DDBJ databases">
        <title>Pervasive Adenine N6-methylation of Active Genes in Fungi.</title>
        <authorList>
            <consortium name="DOE Joint Genome Institute"/>
            <person name="Mondo S.J."/>
            <person name="Dannebaum R.O."/>
            <person name="Kuo R.C."/>
            <person name="Labutti K."/>
            <person name="Haridas S."/>
            <person name="Kuo A."/>
            <person name="Salamov A."/>
            <person name="Ahrendt S.R."/>
            <person name="Lipzen A."/>
            <person name="Sullivan W."/>
            <person name="Andreopoulos W.B."/>
            <person name="Clum A."/>
            <person name="Lindquist E."/>
            <person name="Daum C."/>
            <person name="Ramamoorthy G.K."/>
            <person name="Gryganskyi A."/>
            <person name="Culley D."/>
            <person name="Magnuson J.K."/>
            <person name="James T.Y."/>
            <person name="O'Malley M.A."/>
            <person name="Stajich J.E."/>
            <person name="Spatafora J.W."/>
            <person name="Visel A."/>
            <person name="Grigoriev I.V."/>
        </authorList>
    </citation>
    <scope>NUCLEOTIDE SEQUENCE [LARGE SCALE GENOMIC DNA]</scope>
    <source>
        <strain evidence="10 11">12-1054</strain>
    </source>
</reference>
<dbReference type="PANTHER" id="PTHR13373:SF21">
    <property type="entry name" value="NUCLEAR PORE COMPLEX PROTEIN NUP85"/>
    <property type="match status" value="1"/>
</dbReference>
<keyword evidence="4 9" id="KW-0509">mRNA transport</keyword>
<evidence type="ECO:0000256" key="3">
    <source>
        <dbReference type="ARBA" id="ARBA00022448"/>
    </source>
</evidence>
<evidence type="ECO:0000256" key="9">
    <source>
        <dbReference type="RuleBase" id="RU365073"/>
    </source>
</evidence>
<evidence type="ECO:0000256" key="6">
    <source>
        <dbReference type="ARBA" id="ARBA00023010"/>
    </source>
</evidence>
<dbReference type="Proteomes" id="UP000193685">
    <property type="component" value="Unassembled WGS sequence"/>
</dbReference>
<keyword evidence="3 9" id="KW-0813">Transport</keyword>
<sequence length="485" mass="54114">LQSLYDMNATLHLAEAIFFTDEEDMPRGDLLMEWLNTLDPQPAQQEGEEIMMARSPCDHPAFWDYISKGVLRGLFTMAAECLAGSGLAQRDTATARASAELQVILRSCPRITTYAKRMDDFKARYRQWRAKVILAARSLDQLDPELSSAFRQIYELLKGDKDAIFCQCDSWQESLAALSLLFDPTGCKAPKDVFALFDLVSESEMGVDRTLPANMAAADLCAGRIPQAIAHLRQVSFEGAALLADLLDKAELLDGLREDSSDFAIREILVLELGDTWLSTQEAWAAAVSLWRSCGDAGFDRIQQILPRIPIHSQDTADDILELCYELELAEEARTIGTVWAKFLERGGQHGEAFAAFDRAANYAQINRLTWSLFRKSCLEGQPSSSDPYFVESLQAPAMMASRELSALLAPYATIVGLHQSRQAGDMLQFAVHLMALLRYADLPKEYVPILMVELLPLLDVSTRLLSHRDVFDALAALEEFQEND</sequence>
<dbReference type="OrthoDB" id="17644at2759"/>
<proteinExistence type="inferred from homology"/>
<evidence type="ECO:0000256" key="4">
    <source>
        <dbReference type="ARBA" id="ARBA00022816"/>
    </source>
</evidence>
<dbReference type="Pfam" id="PF07575">
    <property type="entry name" value="Nucleopor_Nup85"/>
    <property type="match status" value="1"/>
</dbReference>
<evidence type="ECO:0000313" key="11">
    <source>
        <dbReference type="Proteomes" id="UP000193685"/>
    </source>
</evidence>
<evidence type="ECO:0000256" key="1">
    <source>
        <dbReference type="ARBA" id="ARBA00004567"/>
    </source>
</evidence>
<keyword evidence="6 9" id="KW-0811">Translocation</keyword>
<comment type="function">
    <text evidence="9">Functions as a component of the nuclear pore complex (NPC).</text>
</comment>
<keyword evidence="8 9" id="KW-0539">Nucleus</keyword>
<dbReference type="GO" id="GO:0045893">
    <property type="term" value="P:positive regulation of DNA-templated transcription"/>
    <property type="evidence" value="ECO:0007669"/>
    <property type="project" value="TreeGrafter"/>
</dbReference>
<gene>
    <name evidence="10" type="ORF">BCR37DRAFT_334698</name>
</gene>
<accession>A0A1Y2EW80</accession>
<evidence type="ECO:0000256" key="5">
    <source>
        <dbReference type="ARBA" id="ARBA00022927"/>
    </source>
</evidence>
<dbReference type="GO" id="GO:0006406">
    <property type="term" value="P:mRNA export from nucleus"/>
    <property type="evidence" value="ECO:0007669"/>
    <property type="project" value="TreeGrafter"/>
</dbReference>
<comment type="subunit">
    <text evidence="9">Component of the nuclear pore complex (NPC).</text>
</comment>
<comment type="subcellular location">
    <subcellularLocation>
        <location evidence="1 9">Nucleus</location>
        <location evidence="1 9">Nuclear pore complex</location>
    </subcellularLocation>
</comment>
<dbReference type="AlphaFoldDB" id="A0A1Y2EW80"/>
<dbReference type="GO" id="GO:0031080">
    <property type="term" value="C:nuclear pore outer ring"/>
    <property type="evidence" value="ECO:0007669"/>
    <property type="project" value="TreeGrafter"/>
</dbReference>
<evidence type="ECO:0000256" key="7">
    <source>
        <dbReference type="ARBA" id="ARBA00023132"/>
    </source>
</evidence>
<dbReference type="GeneID" id="63783752"/>
<feature type="non-terminal residue" evidence="10">
    <location>
        <position position="1"/>
    </location>
</feature>
<protein>
    <recommendedName>
        <fullName evidence="9">Nuclear pore complex protein Nup85</fullName>
    </recommendedName>
</protein>
<dbReference type="EMBL" id="MCFI01000025">
    <property type="protein sequence ID" value="ORY75818.1"/>
    <property type="molecule type" value="Genomic_DNA"/>
</dbReference>
<dbReference type="GO" id="GO:0031965">
    <property type="term" value="C:nuclear membrane"/>
    <property type="evidence" value="ECO:0007669"/>
    <property type="project" value="UniProtKB-UniRule"/>
</dbReference>
<keyword evidence="5 9" id="KW-0653">Protein transport</keyword>
<comment type="caution">
    <text evidence="10">The sequence shown here is derived from an EMBL/GenBank/DDBJ whole genome shotgun (WGS) entry which is preliminary data.</text>
</comment>
<dbReference type="OMA" id="ELMEWLN"/>
<keyword evidence="9" id="KW-0472">Membrane</keyword>
<dbReference type="InterPro" id="IPR011502">
    <property type="entry name" value="Nucleoporin_Nup85"/>
</dbReference>